<evidence type="ECO:0000313" key="1">
    <source>
        <dbReference type="EMBL" id="CDO94614.1"/>
    </source>
</evidence>
<dbReference type="EMBL" id="CCBQ010000038">
    <property type="protein sequence ID" value="CDO94614.1"/>
    <property type="molecule type" value="Genomic_DNA"/>
</dbReference>
<proteinExistence type="predicted"/>
<name>A0A0A8L6U2_9SACH</name>
<gene>
    <name evidence="1" type="ORF">KLDO_g2873</name>
</gene>
<dbReference type="OrthoDB" id="4063877at2759"/>
<comment type="caution">
    <text evidence="1">The sequence shown here is derived from an EMBL/GenBank/DDBJ whole genome shotgun (WGS) entry which is preliminary data.</text>
</comment>
<dbReference type="CDD" id="cd23707">
    <property type="entry name" value="Ten1_OBF"/>
    <property type="match status" value="1"/>
</dbReference>
<accession>A0A0A8L6U2</accession>
<protein>
    <submittedName>
        <fullName evidence="1">WGS project CCBQ000000000 data, contig 00017</fullName>
    </submittedName>
</protein>
<evidence type="ECO:0000313" key="2">
    <source>
        <dbReference type="Proteomes" id="UP000031516"/>
    </source>
</evidence>
<sequence>MSKIITNLEKIPSKIEEYAGDALLRLRIFAQFQGISHSHEKTDGIYLQFSNVPDFNEDSNRETLSYFLIDESIYDEAFINARLGQRPHEGDILDMRCCFRTYDKIIEIMHLKIISISDLSSLRQFVAEAEEDTRIAAFLR</sequence>
<dbReference type="AlphaFoldDB" id="A0A0A8L6U2"/>
<organism evidence="1 2">
    <name type="scientific">Kluyveromyces dobzhanskii CBS 2104</name>
    <dbReference type="NCBI Taxonomy" id="1427455"/>
    <lineage>
        <taxon>Eukaryota</taxon>
        <taxon>Fungi</taxon>
        <taxon>Dikarya</taxon>
        <taxon>Ascomycota</taxon>
        <taxon>Saccharomycotina</taxon>
        <taxon>Saccharomycetes</taxon>
        <taxon>Saccharomycetales</taxon>
        <taxon>Saccharomycetaceae</taxon>
        <taxon>Kluyveromyces</taxon>
    </lineage>
</organism>
<dbReference type="Proteomes" id="UP000031516">
    <property type="component" value="Unassembled WGS sequence"/>
</dbReference>
<reference evidence="1 2" key="1">
    <citation type="submission" date="2014-03" db="EMBL/GenBank/DDBJ databases">
        <title>The genome of Kluyveromyces dobzhanskii.</title>
        <authorList>
            <person name="Nystedt B."/>
            <person name="Astrom S."/>
        </authorList>
    </citation>
    <scope>NUCLEOTIDE SEQUENCE [LARGE SCALE GENOMIC DNA]</scope>
    <source>
        <strain evidence="1 2">CBS 2104</strain>
    </source>
</reference>
<keyword evidence="2" id="KW-1185">Reference proteome</keyword>